<feature type="transmembrane region" description="Helical" evidence="1">
    <location>
        <begin position="363"/>
        <end position="390"/>
    </location>
</feature>
<evidence type="ECO:0000313" key="2">
    <source>
        <dbReference type="EMBL" id="ABM00461.1"/>
    </source>
</evidence>
<feature type="transmembrane region" description="Helical" evidence="1">
    <location>
        <begin position="233"/>
        <end position="250"/>
    </location>
</feature>
<keyword evidence="3" id="KW-1185">Reference proteome</keyword>
<dbReference type="STRING" id="326297.Sama_2255"/>
<feature type="transmembrane region" description="Helical" evidence="1">
    <location>
        <begin position="300"/>
        <end position="320"/>
    </location>
</feature>
<dbReference type="KEGG" id="saz:Sama_2255"/>
<feature type="transmembrane region" description="Helical" evidence="1">
    <location>
        <begin position="172"/>
        <end position="192"/>
    </location>
</feature>
<dbReference type="AlphaFoldDB" id="A1S7V4"/>
<dbReference type="Proteomes" id="UP000009175">
    <property type="component" value="Chromosome"/>
</dbReference>
<keyword evidence="1" id="KW-0812">Transmembrane</keyword>
<dbReference type="InterPro" id="IPR045949">
    <property type="entry name" value="DUF6369"/>
</dbReference>
<feature type="transmembrane region" description="Helical" evidence="1">
    <location>
        <begin position="45"/>
        <end position="64"/>
    </location>
</feature>
<name>A1S7V4_SHEAM</name>
<protein>
    <submittedName>
        <fullName evidence="2">Uncharacterized protein</fullName>
    </submittedName>
</protein>
<evidence type="ECO:0000313" key="3">
    <source>
        <dbReference type="Proteomes" id="UP000009175"/>
    </source>
</evidence>
<feature type="transmembrane region" description="Helical" evidence="1">
    <location>
        <begin position="76"/>
        <end position="94"/>
    </location>
</feature>
<feature type="transmembrane region" description="Helical" evidence="1">
    <location>
        <begin position="132"/>
        <end position="152"/>
    </location>
</feature>
<feature type="transmembrane region" description="Helical" evidence="1">
    <location>
        <begin position="332"/>
        <end position="357"/>
    </location>
</feature>
<feature type="transmembrane region" description="Helical" evidence="1">
    <location>
        <begin position="100"/>
        <end position="120"/>
    </location>
</feature>
<keyword evidence="1" id="KW-0472">Membrane</keyword>
<feature type="transmembrane region" description="Helical" evidence="1">
    <location>
        <begin position="199"/>
        <end position="227"/>
    </location>
</feature>
<dbReference type="RefSeq" id="WP_011760368.1">
    <property type="nucleotide sequence ID" value="NC_008700.1"/>
</dbReference>
<dbReference type="HOGENOM" id="CLU_682837_0_0_6"/>
<proteinExistence type="predicted"/>
<accession>A1S7V4</accession>
<organism evidence="2 3">
    <name type="scientific">Shewanella amazonensis (strain ATCC BAA-1098 / SB2B)</name>
    <dbReference type="NCBI Taxonomy" id="326297"/>
    <lineage>
        <taxon>Bacteria</taxon>
        <taxon>Pseudomonadati</taxon>
        <taxon>Pseudomonadota</taxon>
        <taxon>Gammaproteobacteria</taxon>
        <taxon>Alteromonadales</taxon>
        <taxon>Shewanellaceae</taxon>
        <taxon>Shewanella</taxon>
    </lineage>
</organism>
<evidence type="ECO:0000256" key="1">
    <source>
        <dbReference type="SAM" id="Phobius"/>
    </source>
</evidence>
<sequence>MADYFFILIAFLSAFFVVTYPRQGTKVFLFVIATLPLGLVFDVKLMAFSYIRVFIFSSAFFVILTIPFSDIRLNSTYLISFFLICFVSIFSYTVNDFGNVWSLVRDLFGLSLLYCTIIVGDYLKKRTSIELLWLKYWVIFAVVIDIFSYFIILHFQISIEGIRGEVLSRTGFLRYADVLSITLYALSIYFFFQSRGRMLWALIIFIIPAISAERVLLISTLICYLFYLKSISIKSVVFYSVIAFLLILTFSQDFINNLLIFKDQEMLQRFKEISSIEGIYISLFYRFAAPALEGGYTLDAYTLLFGSGGGFLFYIPWFVYRGIDPFQVSSDSFFFVSFIKYGLVGLSILIFMFYRFLSNVPRVYLFWIVGFAIVQNVVYVDAFLLMMILFQLLNRKNIE</sequence>
<feature type="transmembrane region" description="Helical" evidence="1">
    <location>
        <begin position="270"/>
        <end position="288"/>
    </location>
</feature>
<dbReference type="EMBL" id="CP000507">
    <property type="protein sequence ID" value="ABM00461.1"/>
    <property type="molecule type" value="Genomic_DNA"/>
</dbReference>
<dbReference type="Pfam" id="PF19896">
    <property type="entry name" value="DUF6369"/>
    <property type="match status" value="1"/>
</dbReference>
<gene>
    <name evidence="2" type="ordered locus">Sama_2255</name>
</gene>
<keyword evidence="1" id="KW-1133">Transmembrane helix</keyword>
<reference evidence="2 3" key="1">
    <citation type="submission" date="2006-12" db="EMBL/GenBank/DDBJ databases">
        <title>Complete sequence of Shewanella amazonensis SB2B.</title>
        <authorList>
            <consortium name="US DOE Joint Genome Institute"/>
            <person name="Copeland A."/>
            <person name="Lucas S."/>
            <person name="Lapidus A."/>
            <person name="Barry K."/>
            <person name="Detter J.C."/>
            <person name="Glavina del Rio T."/>
            <person name="Hammon N."/>
            <person name="Israni S."/>
            <person name="Dalin E."/>
            <person name="Tice H."/>
            <person name="Pitluck S."/>
            <person name="Munk A.C."/>
            <person name="Brettin T."/>
            <person name="Bruce D."/>
            <person name="Han C."/>
            <person name="Tapia R."/>
            <person name="Gilna P."/>
            <person name="Schmutz J."/>
            <person name="Larimer F."/>
            <person name="Land M."/>
            <person name="Hauser L."/>
            <person name="Kyrpides N."/>
            <person name="Mikhailova N."/>
            <person name="Fredrickson J."/>
            <person name="Richardson P."/>
        </authorList>
    </citation>
    <scope>NUCLEOTIDE SEQUENCE [LARGE SCALE GENOMIC DNA]</scope>
    <source>
        <strain evidence="3">ATCC BAA-1098 / SB2B</strain>
    </source>
</reference>